<accession>A0ABN8RM33</accession>
<name>A0ABN8RM33_9CNID</name>
<dbReference type="Proteomes" id="UP001159405">
    <property type="component" value="Unassembled WGS sequence"/>
</dbReference>
<evidence type="ECO:0000256" key="2">
    <source>
        <dbReference type="ARBA" id="ARBA00022475"/>
    </source>
</evidence>
<keyword evidence="10" id="KW-1185">Reference proteome</keyword>
<protein>
    <recommendedName>
        <fullName evidence="8">G-protein coupled receptors family 1 profile domain-containing protein</fullName>
    </recommendedName>
</protein>
<dbReference type="PANTHER" id="PTHR24241:SF76">
    <property type="entry name" value="NEUROPEPTIDE SIFAMIDE RECEPTOR"/>
    <property type="match status" value="1"/>
</dbReference>
<keyword evidence="2" id="KW-1003">Cell membrane</keyword>
<dbReference type="CDD" id="cd00637">
    <property type="entry name" value="7tm_classA_rhodopsin-like"/>
    <property type="match status" value="1"/>
</dbReference>
<gene>
    <name evidence="9" type="ORF">PLOB_00020787</name>
</gene>
<evidence type="ECO:0000256" key="4">
    <source>
        <dbReference type="ARBA" id="ARBA00022989"/>
    </source>
</evidence>
<dbReference type="PRINTS" id="PR00237">
    <property type="entry name" value="GPCRRHODOPSN"/>
</dbReference>
<evidence type="ECO:0000256" key="6">
    <source>
        <dbReference type="ARBA" id="ARBA00023170"/>
    </source>
</evidence>
<dbReference type="Gene3D" id="1.20.1070.10">
    <property type="entry name" value="Rhodopsin 7-helix transmembrane proteins"/>
    <property type="match status" value="1"/>
</dbReference>
<dbReference type="SUPFAM" id="SSF81321">
    <property type="entry name" value="Family A G protein-coupled receptor-like"/>
    <property type="match status" value="1"/>
</dbReference>
<keyword evidence="5 7" id="KW-0472">Membrane</keyword>
<dbReference type="InterPro" id="IPR000276">
    <property type="entry name" value="GPCR_Rhodpsn"/>
</dbReference>
<dbReference type="PROSITE" id="PS50262">
    <property type="entry name" value="G_PROTEIN_RECEP_F1_2"/>
    <property type="match status" value="1"/>
</dbReference>
<evidence type="ECO:0000313" key="9">
    <source>
        <dbReference type="EMBL" id="CAH3178402.1"/>
    </source>
</evidence>
<keyword evidence="4 7" id="KW-1133">Transmembrane helix</keyword>
<dbReference type="Pfam" id="PF00001">
    <property type="entry name" value="7tm_1"/>
    <property type="match status" value="1"/>
</dbReference>
<proteinExistence type="predicted"/>
<keyword evidence="3 7" id="KW-0812">Transmembrane</keyword>
<feature type="transmembrane region" description="Helical" evidence="7">
    <location>
        <begin position="165"/>
        <end position="184"/>
    </location>
</feature>
<feature type="non-terminal residue" evidence="9">
    <location>
        <position position="336"/>
    </location>
</feature>
<evidence type="ECO:0000256" key="3">
    <source>
        <dbReference type="ARBA" id="ARBA00022692"/>
    </source>
</evidence>
<feature type="transmembrane region" description="Helical" evidence="7">
    <location>
        <begin position="92"/>
        <end position="111"/>
    </location>
</feature>
<feature type="transmembrane region" description="Helical" evidence="7">
    <location>
        <begin position="305"/>
        <end position="326"/>
    </location>
</feature>
<evidence type="ECO:0000256" key="5">
    <source>
        <dbReference type="ARBA" id="ARBA00023136"/>
    </source>
</evidence>
<feature type="domain" description="G-protein coupled receptors family 1 profile" evidence="8">
    <location>
        <begin position="61"/>
        <end position="324"/>
    </location>
</feature>
<organism evidence="9 10">
    <name type="scientific">Porites lobata</name>
    <dbReference type="NCBI Taxonomy" id="104759"/>
    <lineage>
        <taxon>Eukaryota</taxon>
        <taxon>Metazoa</taxon>
        <taxon>Cnidaria</taxon>
        <taxon>Anthozoa</taxon>
        <taxon>Hexacorallia</taxon>
        <taxon>Scleractinia</taxon>
        <taxon>Fungiina</taxon>
        <taxon>Poritidae</taxon>
        <taxon>Porites</taxon>
    </lineage>
</organism>
<comment type="caution">
    <text evidence="9">The sequence shown here is derived from an EMBL/GenBank/DDBJ whole genome shotgun (WGS) entry which is preliminary data.</text>
</comment>
<evidence type="ECO:0000256" key="1">
    <source>
        <dbReference type="ARBA" id="ARBA00004651"/>
    </source>
</evidence>
<dbReference type="InterPro" id="IPR017452">
    <property type="entry name" value="GPCR_Rhodpsn_7TM"/>
</dbReference>
<dbReference type="PANTHER" id="PTHR24241">
    <property type="entry name" value="NEUROPEPTIDE RECEPTOR-RELATED G-PROTEIN COUPLED RECEPTOR"/>
    <property type="match status" value="1"/>
</dbReference>
<feature type="transmembrane region" description="Helical" evidence="7">
    <location>
        <begin position="265"/>
        <end position="285"/>
    </location>
</feature>
<evidence type="ECO:0000313" key="10">
    <source>
        <dbReference type="Proteomes" id="UP001159405"/>
    </source>
</evidence>
<evidence type="ECO:0000256" key="7">
    <source>
        <dbReference type="SAM" id="Phobius"/>
    </source>
</evidence>
<reference evidence="9 10" key="1">
    <citation type="submission" date="2022-05" db="EMBL/GenBank/DDBJ databases">
        <authorList>
            <consortium name="Genoscope - CEA"/>
            <person name="William W."/>
        </authorList>
    </citation>
    <scope>NUCLEOTIDE SEQUENCE [LARGE SCALE GENOMIC DNA]</scope>
</reference>
<comment type="subcellular location">
    <subcellularLocation>
        <location evidence="1">Cell membrane</location>
        <topology evidence="1">Multi-pass membrane protein</topology>
    </subcellularLocation>
</comment>
<evidence type="ECO:0000259" key="8">
    <source>
        <dbReference type="PROSITE" id="PS50262"/>
    </source>
</evidence>
<keyword evidence="6" id="KW-0675">Receptor</keyword>
<feature type="transmembrane region" description="Helical" evidence="7">
    <location>
        <begin position="123"/>
        <end position="144"/>
    </location>
</feature>
<sequence>MLIFFAASDSFSFFVDRWVDMYNETSCLLSTATWNKSSFNNDTETTGPTIYVFTPAPYAAKHILCILLAFLGGTGFAHSFAKNLTMYVRSLCLSDLLSCAVSLPLVGLQMSLDVFQSGWVCKIVRYLNFVFPVITMNILVVISLEKYLSTRPIPRTFRVSTVRKMIIAAWLLGILVMLFPSATYDGIRVDLNDTHYTVICRYVEFFYPFKITLILFPIQFVFPTVFIIYVNVSLIRTVWVKRKRQLSCNMNNAFKAHLRATRIKGISLLIALTFAFIFPFSLFVLNAAYTQIAKPQRDFSTDYMIRYGTGSIAFLNPLLNFIIYFAQMKDFREFLR</sequence>
<feature type="transmembrane region" description="Helical" evidence="7">
    <location>
        <begin position="58"/>
        <end position="80"/>
    </location>
</feature>
<feature type="transmembrane region" description="Helical" evidence="7">
    <location>
        <begin position="211"/>
        <end position="235"/>
    </location>
</feature>
<dbReference type="EMBL" id="CALNXK010000239">
    <property type="protein sequence ID" value="CAH3178402.1"/>
    <property type="molecule type" value="Genomic_DNA"/>
</dbReference>